<keyword evidence="2" id="KW-1185">Reference proteome</keyword>
<gene>
    <name evidence="1" type="ORF">HYPSUDRAFT_907138</name>
</gene>
<evidence type="ECO:0000313" key="2">
    <source>
        <dbReference type="Proteomes" id="UP000054270"/>
    </source>
</evidence>
<dbReference type="Proteomes" id="UP000054270">
    <property type="component" value="Unassembled WGS sequence"/>
</dbReference>
<dbReference type="EMBL" id="KN817581">
    <property type="protein sequence ID" value="KJA19131.1"/>
    <property type="molecule type" value="Genomic_DNA"/>
</dbReference>
<dbReference type="Gene3D" id="3.80.10.10">
    <property type="entry name" value="Ribonuclease Inhibitor"/>
    <property type="match status" value="1"/>
</dbReference>
<sequence>MSSQSPDAAPPSGLTWHLKNIPPEIWQYIFQIVVSSENDTILEDVYGSIWGRNIFPMNIYPSPAPVSISPRTPSTLSQVCGLWKDISFALPQIWSTLKVIAAPRTNVNVQRVENLISRRLSRAPSTPLTISIIANHDKEVVRALLRSLLPFRAQWNTLHLQIPLLELAEFSSLRSGDVPLLTTVKLIEYTYGGVPRVLQGIDVNRESISFHICNISPALRRLCITSHPLTLFGISFCSRLHEVNIQQSPSETWSNLNFLEACPQLRILTLSGYGVTLGIPLPTVCLPELVTLNLEHPIGRERLLQKMNLPRLRSVWVGGRCNGDFAINIMQNTNEMLKRSGVGSLEILSLDLETYELDTHTLLEFLKANPSLRKLSINDGWDLAPPVVTSEFFVALTLPDQDNLNSSTMEIVCPQLTHISFSNCSALDDVSVFRCLHSRSPGRYHRGHTELGEEYSALEVAEISCRGSLELSHNILMQVHQLRLEGLVIDMTGDEQC</sequence>
<dbReference type="OMA" id="LIWNTEN"/>
<reference evidence="2" key="1">
    <citation type="submission" date="2014-04" db="EMBL/GenBank/DDBJ databases">
        <title>Evolutionary Origins and Diversification of the Mycorrhizal Mutualists.</title>
        <authorList>
            <consortium name="DOE Joint Genome Institute"/>
            <consortium name="Mycorrhizal Genomics Consortium"/>
            <person name="Kohler A."/>
            <person name="Kuo A."/>
            <person name="Nagy L.G."/>
            <person name="Floudas D."/>
            <person name="Copeland A."/>
            <person name="Barry K.W."/>
            <person name="Cichocki N."/>
            <person name="Veneault-Fourrey C."/>
            <person name="LaButti K."/>
            <person name="Lindquist E.A."/>
            <person name="Lipzen A."/>
            <person name="Lundell T."/>
            <person name="Morin E."/>
            <person name="Murat C."/>
            <person name="Riley R."/>
            <person name="Ohm R."/>
            <person name="Sun H."/>
            <person name="Tunlid A."/>
            <person name="Henrissat B."/>
            <person name="Grigoriev I.V."/>
            <person name="Hibbett D.S."/>
            <person name="Martin F."/>
        </authorList>
    </citation>
    <scope>NUCLEOTIDE SEQUENCE [LARGE SCALE GENOMIC DNA]</scope>
    <source>
        <strain evidence="2">FD-334 SS-4</strain>
    </source>
</reference>
<dbReference type="InterPro" id="IPR032675">
    <property type="entry name" value="LRR_dom_sf"/>
</dbReference>
<evidence type="ECO:0008006" key="3">
    <source>
        <dbReference type="Google" id="ProtNLM"/>
    </source>
</evidence>
<proteinExistence type="predicted"/>
<dbReference type="OrthoDB" id="2269034at2759"/>
<protein>
    <recommendedName>
        <fullName evidence="3">F-box domain-containing protein</fullName>
    </recommendedName>
</protein>
<evidence type="ECO:0000313" key="1">
    <source>
        <dbReference type="EMBL" id="KJA19131.1"/>
    </source>
</evidence>
<organism evidence="1 2">
    <name type="scientific">Hypholoma sublateritium (strain FD-334 SS-4)</name>
    <dbReference type="NCBI Taxonomy" id="945553"/>
    <lineage>
        <taxon>Eukaryota</taxon>
        <taxon>Fungi</taxon>
        <taxon>Dikarya</taxon>
        <taxon>Basidiomycota</taxon>
        <taxon>Agaricomycotina</taxon>
        <taxon>Agaricomycetes</taxon>
        <taxon>Agaricomycetidae</taxon>
        <taxon>Agaricales</taxon>
        <taxon>Agaricineae</taxon>
        <taxon>Strophariaceae</taxon>
        <taxon>Hypholoma</taxon>
    </lineage>
</organism>
<dbReference type="AlphaFoldDB" id="A0A0D2NQS7"/>
<accession>A0A0D2NQS7</accession>
<name>A0A0D2NQS7_HYPSF</name>
<dbReference type="SUPFAM" id="SSF52047">
    <property type="entry name" value="RNI-like"/>
    <property type="match status" value="1"/>
</dbReference>